<dbReference type="OrthoDB" id="9788394at2"/>
<dbReference type="GO" id="GO:0046872">
    <property type="term" value="F:metal ion binding"/>
    <property type="evidence" value="ECO:0007669"/>
    <property type="project" value="UniProtKB-KW"/>
</dbReference>
<keyword evidence="2" id="KW-0808">Transferase</keyword>
<keyword evidence="1" id="KW-0963">Cytoplasm</keyword>
<dbReference type="GO" id="GO:0016779">
    <property type="term" value="F:nucleotidyltransferase activity"/>
    <property type="evidence" value="ECO:0007669"/>
    <property type="project" value="TreeGrafter"/>
</dbReference>
<gene>
    <name evidence="9" type="ORF">DFP94_105184</name>
</gene>
<comment type="caution">
    <text evidence="9">The sequence shown here is derived from an EMBL/GenBank/DDBJ whole genome shotgun (WGS) entry which is preliminary data.</text>
</comment>
<sequence length="207" mass="22309">MGQNKALLPVGGVPVIERLIRELEEVAAEILIAGGSQPEAYNHLGKDVISDVFPGLGPLAGLHAGLQAASTSWSLTVACDMPFANRDVFQWLAERALLAEEGQKRDTVSGEAGSALEAVIPIVQGQVQPLLASYRRSVLPGLERELQAGNLKLTRWTEALRAEYVNGFALAAAAGMPQERIPFNMNRPGDYRQALDWLDASTDKGKH</sequence>
<organism evidence="9 10">
    <name type="scientific">Fontibacillus phaseoli</name>
    <dbReference type="NCBI Taxonomy" id="1416533"/>
    <lineage>
        <taxon>Bacteria</taxon>
        <taxon>Bacillati</taxon>
        <taxon>Bacillota</taxon>
        <taxon>Bacilli</taxon>
        <taxon>Bacillales</taxon>
        <taxon>Paenibacillaceae</taxon>
        <taxon>Fontibacillus</taxon>
    </lineage>
</organism>
<dbReference type="PANTHER" id="PTHR19136">
    <property type="entry name" value="MOLYBDENUM COFACTOR GUANYLYLTRANSFERASE"/>
    <property type="match status" value="1"/>
</dbReference>
<evidence type="ECO:0000259" key="8">
    <source>
        <dbReference type="Pfam" id="PF12804"/>
    </source>
</evidence>
<dbReference type="GO" id="GO:1902758">
    <property type="term" value="P:bis(molybdopterin guanine dinucleotide)molybdenum biosynthetic process"/>
    <property type="evidence" value="ECO:0007669"/>
    <property type="project" value="TreeGrafter"/>
</dbReference>
<keyword evidence="5" id="KW-0460">Magnesium</keyword>
<proteinExistence type="predicted"/>
<evidence type="ECO:0000256" key="1">
    <source>
        <dbReference type="ARBA" id="ARBA00022490"/>
    </source>
</evidence>
<dbReference type="SUPFAM" id="SSF53448">
    <property type="entry name" value="Nucleotide-diphospho-sugar transferases"/>
    <property type="match status" value="1"/>
</dbReference>
<dbReference type="AlphaFoldDB" id="A0A369BFA9"/>
<dbReference type="Proteomes" id="UP000253090">
    <property type="component" value="Unassembled WGS sequence"/>
</dbReference>
<dbReference type="Gene3D" id="3.90.550.10">
    <property type="entry name" value="Spore Coat Polysaccharide Biosynthesis Protein SpsA, Chain A"/>
    <property type="match status" value="1"/>
</dbReference>
<feature type="domain" description="MobA-like NTP transferase" evidence="8">
    <location>
        <begin position="1"/>
        <end position="150"/>
    </location>
</feature>
<keyword evidence="10" id="KW-1185">Reference proteome</keyword>
<dbReference type="GO" id="GO:0005525">
    <property type="term" value="F:GTP binding"/>
    <property type="evidence" value="ECO:0007669"/>
    <property type="project" value="UniProtKB-KW"/>
</dbReference>
<protein>
    <submittedName>
        <fullName evidence="9">Molybdopterin-guanine dinucleotide biosynthesis protein A</fullName>
    </submittedName>
</protein>
<evidence type="ECO:0000256" key="7">
    <source>
        <dbReference type="ARBA" id="ARBA00023150"/>
    </source>
</evidence>
<keyword evidence="3" id="KW-0479">Metal-binding</keyword>
<dbReference type="CDD" id="cd02503">
    <property type="entry name" value="MobA"/>
    <property type="match status" value="1"/>
</dbReference>
<evidence type="ECO:0000256" key="4">
    <source>
        <dbReference type="ARBA" id="ARBA00022741"/>
    </source>
</evidence>
<dbReference type="InterPro" id="IPR013482">
    <property type="entry name" value="Molybde_CF_guanTrfase"/>
</dbReference>
<dbReference type="InterPro" id="IPR025877">
    <property type="entry name" value="MobA-like_NTP_Trfase"/>
</dbReference>
<evidence type="ECO:0000256" key="6">
    <source>
        <dbReference type="ARBA" id="ARBA00023134"/>
    </source>
</evidence>
<evidence type="ECO:0000256" key="5">
    <source>
        <dbReference type="ARBA" id="ARBA00022842"/>
    </source>
</evidence>
<name>A0A369BFA9_9BACL</name>
<keyword evidence="7" id="KW-0501">Molybdenum cofactor biosynthesis</keyword>
<dbReference type="PANTHER" id="PTHR19136:SF81">
    <property type="entry name" value="MOLYBDENUM COFACTOR GUANYLYLTRANSFERASE"/>
    <property type="match status" value="1"/>
</dbReference>
<accession>A0A369BFA9</accession>
<dbReference type="Pfam" id="PF12804">
    <property type="entry name" value="NTP_transf_3"/>
    <property type="match status" value="1"/>
</dbReference>
<dbReference type="InterPro" id="IPR029044">
    <property type="entry name" value="Nucleotide-diphossugar_trans"/>
</dbReference>
<reference evidence="9 10" key="1">
    <citation type="submission" date="2018-07" db="EMBL/GenBank/DDBJ databases">
        <title>Genomic Encyclopedia of Type Strains, Phase III (KMG-III): the genomes of soil and plant-associated and newly described type strains.</title>
        <authorList>
            <person name="Whitman W."/>
        </authorList>
    </citation>
    <scope>NUCLEOTIDE SEQUENCE [LARGE SCALE GENOMIC DNA]</scope>
    <source>
        <strain evidence="9 10">CECT 8333</strain>
    </source>
</reference>
<keyword evidence="6" id="KW-0342">GTP-binding</keyword>
<evidence type="ECO:0000313" key="9">
    <source>
        <dbReference type="EMBL" id="RCX19167.1"/>
    </source>
</evidence>
<evidence type="ECO:0000313" key="10">
    <source>
        <dbReference type="Proteomes" id="UP000253090"/>
    </source>
</evidence>
<evidence type="ECO:0000256" key="2">
    <source>
        <dbReference type="ARBA" id="ARBA00022679"/>
    </source>
</evidence>
<dbReference type="EMBL" id="QPJW01000005">
    <property type="protein sequence ID" value="RCX19167.1"/>
    <property type="molecule type" value="Genomic_DNA"/>
</dbReference>
<evidence type="ECO:0000256" key="3">
    <source>
        <dbReference type="ARBA" id="ARBA00022723"/>
    </source>
</evidence>
<keyword evidence="4" id="KW-0547">Nucleotide-binding</keyword>